<dbReference type="GO" id="GO:0006412">
    <property type="term" value="P:translation"/>
    <property type="evidence" value="ECO:0007669"/>
    <property type="project" value="UniProtKB-UniRule"/>
</dbReference>
<evidence type="ECO:0000256" key="1">
    <source>
        <dbReference type="ARBA" id="ARBA00010759"/>
    </source>
</evidence>
<dbReference type="SUPFAM" id="SSF56420">
    <property type="entry name" value="Peptide deformylase"/>
    <property type="match status" value="1"/>
</dbReference>
<feature type="binding site" evidence="6">
    <location>
        <position position="175"/>
    </location>
    <ligand>
        <name>Fe cation</name>
        <dbReference type="ChEBI" id="CHEBI:24875"/>
    </ligand>
</feature>
<dbReference type="KEGG" id="gcr:GcLGCM259_1425"/>
<keyword evidence="4 6" id="KW-0648">Protein biosynthesis</keyword>
<dbReference type="AlphaFoldDB" id="A0A5B7WSN2"/>
<dbReference type="EMBL" id="CP034412">
    <property type="protein sequence ID" value="QCY47156.1"/>
    <property type="molecule type" value="Genomic_DNA"/>
</dbReference>
<comment type="function">
    <text evidence="6">Removes the formyl group from the N-terminal Met of newly synthesized proteins. Requires at least a dipeptide for an efficient rate of reaction. N-terminal L-methionine is a prerequisite for activity but the enzyme has broad specificity at other positions.</text>
</comment>
<dbReference type="PANTHER" id="PTHR10458:SF2">
    <property type="entry name" value="PEPTIDE DEFORMYLASE, MITOCHONDRIAL"/>
    <property type="match status" value="1"/>
</dbReference>
<evidence type="ECO:0000313" key="8">
    <source>
        <dbReference type="Proteomes" id="UP000307000"/>
    </source>
</evidence>
<comment type="cofactor">
    <cofactor evidence="6">
        <name>Fe(2+)</name>
        <dbReference type="ChEBI" id="CHEBI:29033"/>
    </cofactor>
    <text evidence="6">Binds 1 Fe(2+) ion.</text>
</comment>
<comment type="similarity">
    <text evidence="1 6">Belongs to the polypeptide deformylase family.</text>
</comment>
<name>A0A5B7WSN2_9MICC</name>
<accession>A0A5B7WSN2</accession>
<organism evidence="7 8">
    <name type="scientific">Glutamicibacter creatinolyticus</name>
    <dbReference type="NCBI Taxonomy" id="162496"/>
    <lineage>
        <taxon>Bacteria</taxon>
        <taxon>Bacillati</taxon>
        <taxon>Actinomycetota</taxon>
        <taxon>Actinomycetes</taxon>
        <taxon>Micrococcales</taxon>
        <taxon>Micrococcaceae</taxon>
        <taxon>Glutamicibacter</taxon>
    </lineage>
</organism>
<evidence type="ECO:0000256" key="5">
    <source>
        <dbReference type="ARBA" id="ARBA00023004"/>
    </source>
</evidence>
<dbReference type="Gene3D" id="3.90.45.10">
    <property type="entry name" value="Peptide deformylase"/>
    <property type="match status" value="1"/>
</dbReference>
<protein>
    <recommendedName>
        <fullName evidence="6">Peptide deformylase</fullName>
        <shortName evidence="6">PDF</shortName>
        <ecNumber evidence="6">3.5.1.88</ecNumber>
    </recommendedName>
    <alternativeName>
        <fullName evidence="6">Polypeptide deformylase</fullName>
    </alternativeName>
</protein>
<feature type="active site" evidence="6">
    <location>
        <position position="172"/>
    </location>
</feature>
<reference evidence="7 8" key="1">
    <citation type="submission" date="2018-12" db="EMBL/GenBank/DDBJ databases">
        <title>Complete Genome Sequence of Glutamicibacter creatinolyticus strain LGCM259,isolated from an abscess of a 12-year-old mare in Italy.</title>
        <authorList>
            <person name="Santos R.G."/>
            <person name="Silva A.L."/>
            <person name="Seyffert N."/>
            <person name="Castro T.L.P."/>
            <person name="Attili A.R."/>
            <person name="Rifici C."/>
            <person name="Mazzullo G."/>
            <person name="Brenig B."/>
            <person name="Venanzi F."/>
            <person name="Azevedo V."/>
        </authorList>
    </citation>
    <scope>NUCLEOTIDE SEQUENCE [LARGE SCALE GENOMIC DNA]</scope>
    <source>
        <strain evidence="7 8">LGCM 259</strain>
    </source>
</reference>
<dbReference type="RefSeq" id="WP_138926212.1">
    <property type="nucleotide sequence ID" value="NZ_CP034412.1"/>
</dbReference>
<keyword evidence="8" id="KW-1185">Reference proteome</keyword>
<feature type="binding site" evidence="6">
    <location>
        <position position="171"/>
    </location>
    <ligand>
        <name>Fe cation</name>
        <dbReference type="ChEBI" id="CHEBI:24875"/>
    </ligand>
</feature>
<feature type="binding site" evidence="6">
    <location>
        <position position="129"/>
    </location>
    <ligand>
        <name>Fe cation</name>
        <dbReference type="ChEBI" id="CHEBI:24875"/>
    </ligand>
</feature>
<keyword evidence="3 6" id="KW-0378">Hydrolase</keyword>
<dbReference type="PANTHER" id="PTHR10458">
    <property type="entry name" value="PEPTIDE DEFORMYLASE"/>
    <property type="match status" value="1"/>
</dbReference>
<dbReference type="NCBIfam" id="NF001159">
    <property type="entry name" value="PRK00150.1-3"/>
    <property type="match status" value="1"/>
</dbReference>
<evidence type="ECO:0000256" key="3">
    <source>
        <dbReference type="ARBA" id="ARBA00022801"/>
    </source>
</evidence>
<gene>
    <name evidence="7" type="primary">def_2</name>
    <name evidence="6" type="synonym">def</name>
    <name evidence="7" type="ORF">GcLGCM259_1425</name>
</gene>
<proteinExistence type="inferred from homology"/>
<keyword evidence="5 6" id="KW-0408">Iron</keyword>
<dbReference type="InterPro" id="IPR036821">
    <property type="entry name" value="Peptide_deformylase_sf"/>
</dbReference>
<evidence type="ECO:0000313" key="7">
    <source>
        <dbReference type="EMBL" id="QCY47156.1"/>
    </source>
</evidence>
<dbReference type="GO" id="GO:0046872">
    <property type="term" value="F:metal ion binding"/>
    <property type="evidence" value="ECO:0007669"/>
    <property type="project" value="UniProtKB-KW"/>
</dbReference>
<dbReference type="HAMAP" id="MF_00163">
    <property type="entry name" value="Pep_deformylase"/>
    <property type="match status" value="1"/>
</dbReference>
<keyword evidence="2 6" id="KW-0479">Metal-binding</keyword>
<evidence type="ECO:0000256" key="4">
    <source>
        <dbReference type="ARBA" id="ARBA00022917"/>
    </source>
</evidence>
<dbReference type="EC" id="3.5.1.88" evidence="6"/>
<comment type="catalytic activity">
    <reaction evidence="6">
        <text>N-terminal N-formyl-L-methionyl-[peptide] + H2O = N-terminal L-methionyl-[peptide] + formate</text>
        <dbReference type="Rhea" id="RHEA:24420"/>
        <dbReference type="Rhea" id="RHEA-COMP:10639"/>
        <dbReference type="Rhea" id="RHEA-COMP:10640"/>
        <dbReference type="ChEBI" id="CHEBI:15377"/>
        <dbReference type="ChEBI" id="CHEBI:15740"/>
        <dbReference type="ChEBI" id="CHEBI:49298"/>
        <dbReference type="ChEBI" id="CHEBI:64731"/>
        <dbReference type="EC" id="3.5.1.88"/>
    </reaction>
</comment>
<evidence type="ECO:0000256" key="2">
    <source>
        <dbReference type="ARBA" id="ARBA00022723"/>
    </source>
</evidence>
<dbReference type="PIRSF" id="PIRSF004749">
    <property type="entry name" value="Pep_def"/>
    <property type="match status" value="1"/>
</dbReference>
<sequence>MDYSELGPENLGQIVEQVLQHAQQNVAPIVQLGHPALRQPALPYDGQLDAPTLNELLLVMRHTMHAAPGVGLAAVQLGIPLQLAVLEDRYPIDADAAREREREPLDYLEFINPGYTPIGARQAAFYEGCLSFSGFQAVVSRPTAVHASYLDRDGNPQERDFSGWQARIVQHEIDHLRGTVYIDRAETRSLVCASEAFRYPGFDLDQARSLLGF</sequence>
<dbReference type="InterPro" id="IPR023635">
    <property type="entry name" value="Peptide_deformylase"/>
</dbReference>
<dbReference type="GO" id="GO:0042586">
    <property type="term" value="F:peptide deformylase activity"/>
    <property type="evidence" value="ECO:0007669"/>
    <property type="project" value="UniProtKB-UniRule"/>
</dbReference>
<dbReference type="Pfam" id="PF01327">
    <property type="entry name" value="Pep_deformylase"/>
    <property type="match status" value="1"/>
</dbReference>
<evidence type="ECO:0000256" key="6">
    <source>
        <dbReference type="HAMAP-Rule" id="MF_00163"/>
    </source>
</evidence>
<dbReference type="FunFam" id="3.90.45.10:FF:000003">
    <property type="entry name" value="Peptide deformylase"/>
    <property type="match status" value="1"/>
</dbReference>
<dbReference type="Proteomes" id="UP000307000">
    <property type="component" value="Chromosome"/>
</dbReference>
<dbReference type="PRINTS" id="PR01576">
    <property type="entry name" value="PDEFORMYLASE"/>
</dbReference>
<dbReference type="CDD" id="cd00487">
    <property type="entry name" value="Pep_deformylase"/>
    <property type="match status" value="1"/>
</dbReference>